<dbReference type="STRING" id="1569628.A0A316USI3"/>
<evidence type="ECO:0000313" key="5">
    <source>
        <dbReference type="Proteomes" id="UP000245884"/>
    </source>
</evidence>
<sequence>MSAKRLLTPLTTQLLPQLRAPIVCGPMANASGGALTGAVCAGGGLGFIGAGYYTASQLKEELEHVYKALGGRPERGRARLEAGIGFLAWRLTAMNDNQPPPSLGSSDLDASSQALALIDEALRAKPRAVWMSFGEREELVGWCRVVREREAALNGGGKAKWGTELKLFVGVGTRDEARCAVEEAGADVVVVTGVEAGGHGLGASPPLASFLPLVRAQLPSWQTSNPAGSQPLLLAAGGLHSGQSLAACLAQGADGAVFGTRFLMTPEAAYTPEQKQILTDADESRTKRTMAFDEARGTMGWPKGVDGRGVVNETVHDYERGLGNPESRRERYGEAVKEKDTKRIVTWAGTGVGNVSKIMPAAEVVQEIEKEAIDAVERLGAMVGTKE</sequence>
<evidence type="ECO:0000313" key="4">
    <source>
        <dbReference type="EMBL" id="PWN27291.1"/>
    </source>
</evidence>
<proteinExistence type="predicted"/>
<dbReference type="SUPFAM" id="SSF51412">
    <property type="entry name" value="Inosine monophosphate dehydrogenase (IMPDH)"/>
    <property type="match status" value="1"/>
</dbReference>
<dbReference type="InterPro" id="IPR004136">
    <property type="entry name" value="NMO"/>
</dbReference>
<dbReference type="EMBL" id="KZ819668">
    <property type="protein sequence ID" value="PWN27291.1"/>
    <property type="molecule type" value="Genomic_DNA"/>
</dbReference>
<reference evidence="4 5" key="1">
    <citation type="journal article" date="2018" name="Mol. Biol. Evol.">
        <title>Broad Genomic Sampling Reveals a Smut Pathogenic Ancestry of the Fungal Clade Ustilaginomycotina.</title>
        <authorList>
            <person name="Kijpornyongpan T."/>
            <person name="Mondo S.J."/>
            <person name="Barry K."/>
            <person name="Sandor L."/>
            <person name="Lee J."/>
            <person name="Lipzen A."/>
            <person name="Pangilinan J."/>
            <person name="LaButti K."/>
            <person name="Hainaut M."/>
            <person name="Henrissat B."/>
            <person name="Grigoriev I.V."/>
            <person name="Spatafora J.W."/>
            <person name="Aime M.C."/>
        </authorList>
    </citation>
    <scope>NUCLEOTIDE SEQUENCE [LARGE SCALE GENOMIC DNA]</scope>
    <source>
        <strain evidence="4 5">MCA 5214</strain>
    </source>
</reference>
<keyword evidence="5" id="KW-1185">Reference proteome</keyword>
<evidence type="ECO:0000256" key="3">
    <source>
        <dbReference type="ARBA" id="ARBA00023002"/>
    </source>
</evidence>
<dbReference type="GO" id="GO:0018580">
    <property type="term" value="F:nitronate monooxygenase activity"/>
    <property type="evidence" value="ECO:0007669"/>
    <property type="project" value="InterPro"/>
</dbReference>
<dbReference type="AlphaFoldDB" id="A0A316USI3"/>
<organism evidence="4 5">
    <name type="scientific">Jaminaea rosea</name>
    <dbReference type="NCBI Taxonomy" id="1569628"/>
    <lineage>
        <taxon>Eukaryota</taxon>
        <taxon>Fungi</taxon>
        <taxon>Dikarya</taxon>
        <taxon>Basidiomycota</taxon>
        <taxon>Ustilaginomycotina</taxon>
        <taxon>Exobasidiomycetes</taxon>
        <taxon>Microstromatales</taxon>
        <taxon>Microstromatales incertae sedis</taxon>
        <taxon>Jaminaea</taxon>
    </lineage>
</organism>
<name>A0A316USI3_9BASI</name>
<evidence type="ECO:0000256" key="1">
    <source>
        <dbReference type="ARBA" id="ARBA00022630"/>
    </source>
</evidence>
<keyword evidence="3" id="KW-0560">Oxidoreductase</keyword>
<gene>
    <name evidence="4" type="ORF">BDZ90DRAFT_252448</name>
</gene>
<dbReference type="Pfam" id="PF03060">
    <property type="entry name" value="NMO"/>
    <property type="match status" value="1"/>
</dbReference>
<dbReference type="RefSeq" id="XP_025361903.1">
    <property type="nucleotide sequence ID" value="XM_025507762.1"/>
</dbReference>
<dbReference type="OrthoDB" id="2349068at2759"/>
<dbReference type="CDD" id="cd04730">
    <property type="entry name" value="NPD_like"/>
    <property type="match status" value="1"/>
</dbReference>
<dbReference type="InterPro" id="IPR013785">
    <property type="entry name" value="Aldolase_TIM"/>
</dbReference>
<keyword evidence="1" id="KW-0285">Flavoprotein</keyword>
<dbReference type="PANTHER" id="PTHR32332:SF31">
    <property type="entry name" value="2-NITROPROPANE DIOXYGENASE FAMILY, PUTATIVE (AFU_ORTHOLOGUE AFUA_2G09850)-RELATED"/>
    <property type="match status" value="1"/>
</dbReference>
<evidence type="ECO:0000256" key="2">
    <source>
        <dbReference type="ARBA" id="ARBA00022643"/>
    </source>
</evidence>
<dbReference type="PANTHER" id="PTHR32332">
    <property type="entry name" value="2-NITROPROPANE DIOXYGENASE"/>
    <property type="match status" value="1"/>
</dbReference>
<accession>A0A316USI3</accession>
<dbReference type="GeneID" id="37029585"/>
<dbReference type="Proteomes" id="UP000245884">
    <property type="component" value="Unassembled WGS sequence"/>
</dbReference>
<protein>
    <submittedName>
        <fullName evidence="4">NPD-domain-containing protein</fullName>
    </submittedName>
</protein>
<keyword evidence="2" id="KW-0288">FMN</keyword>
<dbReference type="Gene3D" id="3.20.20.70">
    <property type="entry name" value="Aldolase class I"/>
    <property type="match status" value="1"/>
</dbReference>